<dbReference type="Gene3D" id="3.40.50.720">
    <property type="entry name" value="NAD(P)-binding Rossmann-like Domain"/>
    <property type="match status" value="1"/>
</dbReference>
<dbReference type="Proteomes" id="UP001626550">
    <property type="component" value="Unassembled WGS sequence"/>
</dbReference>
<evidence type="ECO:0000256" key="2">
    <source>
        <dbReference type="ARBA" id="ARBA00022857"/>
    </source>
</evidence>
<keyword evidence="3" id="KW-0560">Oxidoreductase</keyword>
<evidence type="ECO:0000313" key="4">
    <source>
        <dbReference type="EMBL" id="KAL3311139.1"/>
    </source>
</evidence>
<dbReference type="PANTHER" id="PTHR43963:SF6">
    <property type="entry name" value="CHAIN DEHYDROGENASE FAMILY PROTEIN, PUTATIVE (AFU_ORTHOLOGUE AFUA_3G15350)-RELATED"/>
    <property type="match status" value="1"/>
</dbReference>
<dbReference type="PRINTS" id="PR00081">
    <property type="entry name" value="GDHRDH"/>
</dbReference>
<accession>A0ABD2PV48</accession>
<sequence length="287" mass="31794">MSSSLKVALVTGSNRGIGFGIVERFVKTISSKDLLVYVTSRSKRHGEVALEQLASQGHTNVKFYQLDINNPRSRLELCEYLKSTYPQGISHWVNNAGVHPQKDFDSAQQLHLNCLTNYFSTVKMTQDALPIMANESNLATNAGIVGLWTLKDLSADRYKELMEIKSIDELDAFVKAYMQAAGQGNLKEQGWPTSTYGFSKMALVKAIKILAVGAQDDQRRVIMTVFCPGYVSTRLNGFKGPLSVPEGAITPVLCATTRNNSFHGEFVNNQVPVPWTKDTKEKIVTKI</sequence>
<name>A0ABD2PV48_9PLAT</name>
<keyword evidence="2" id="KW-0521">NADP</keyword>
<dbReference type="AlphaFoldDB" id="A0ABD2PV48"/>
<keyword evidence="5" id="KW-1185">Reference proteome</keyword>
<reference evidence="4 5" key="1">
    <citation type="submission" date="2024-11" db="EMBL/GenBank/DDBJ databases">
        <title>Adaptive evolution of stress response genes in parasites aligns with host niche diversity.</title>
        <authorList>
            <person name="Hahn C."/>
            <person name="Resl P."/>
        </authorList>
    </citation>
    <scope>NUCLEOTIDE SEQUENCE [LARGE SCALE GENOMIC DNA]</scope>
    <source>
        <strain evidence="4">EGGRZ-B1_66</strain>
        <tissue evidence="4">Body</tissue>
    </source>
</reference>
<evidence type="ECO:0000256" key="1">
    <source>
        <dbReference type="ARBA" id="ARBA00006484"/>
    </source>
</evidence>
<dbReference type="GO" id="GO:0016491">
    <property type="term" value="F:oxidoreductase activity"/>
    <property type="evidence" value="ECO:0007669"/>
    <property type="project" value="UniProtKB-KW"/>
</dbReference>
<dbReference type="Pfam" id="PF00106">
    <property type="entry name" value="adh_short"/>
    <property type="match status" value="1"/>
</dbReference>
<dbReference type="SUPFAM" id="SSF51735">
    <property type="entry name" value="NAD(P)-binding Rossmann-fold domains"/>
    <property type="match status" value="1"/>
</dbReference>
<dbReference type="PANTHER" id="PTHR43963">
    <property type="entry name" value="CARBONYL REDUCTASE 1-RELATED"/>
    <property type="match status" value="1"/>
</dbReference>
<dbReference type="InterPro" id="IPR002347">
    <property type="entry name" value="SDR_fam"/>
</dbReference>
<proteinExistence type="inferred from homology"/>
<comment type="caution">
    <text evidence="4">The sequence shown here is derived from an EMBL/GenBank/DDBJ whole genome shotgun (WGS) entry which is preliminary data.</text>
</comment>
<gene>
    <name evidence="4" type="primary">CBR3_2</name>
    <name evidence="4" type="ORF">Ciccas_010285</name>
</gene>
<evidence type="ECO:0000313" key="5">
    <source>
        <dbReference type="Proteomes" id="UP001626550"/>
    </source>
</evidence>
<evidence type="ECO:0000256" key="3">
    <source>
        <dbReference type="ARBA" id="ARBA00023002"/>
    </source>
</evidence>
<organism evidence="4 5">
    <name type="scientific">Cichlidogyrus casuarinus</name>
    <dbReference type="NCBI Taxonomy" id="1844966"/>
    <lineage>
        <taxon>Eukaryota</taxon>
        <taxon>Metazoa</taxon>
        <taxon>Spiralia</taxon>
        <taxon>Lophotrochozoa</taxon>
        <taxon>Platyhelminthes</taxon>
        <taxon>Monogenea</taxon>
        <taxon>Monopisthocotylea</taxon>
        <taxon>Dactylogyridea</taxon>
        <taxon>Ancyrocephalidae</taxon>
        <taxon>Cichlidogyrus</taxon>
    </lineage>
</organism>
<dbReference type="InterPro" id="IPR036291">
    <property type="entry name" value="NAD(P)-bd_dom_sf"/>
</dbReference>
<protein>
    <submittedName>
        <fullName evidence="4">Carbonyl reductase [NADPH] 3</fullName>
    </submittedName>
</protein>
<dbReference type="EMBL" id="JBJKFK010002415">
    <property type="protein sequence ID" value="KAL3311139.1"/>
    <property type="molecule type" value="Genomic_DNA"/>
</dbReference>
<comment type="similarity">
    <text evidence="1">Belongs to the short-chain dehydrogenases/reductases (SDR) family.</text>
</comment>